<dbReference type="SUPFAM" id="SSF51905">
    <property type="entry name" value="FAD/NAD(P)-binding domain"/>
    <property type="match status" value="1"/>
</dbReference>
<dbReference type="SUPFAM" id="SSF54373">
    <property type="entry name" value="FAD-linked reductases, C-terminal domain"/>
    <property type="match status" value="1"/>
</dbReference>
<accession>A0A150GDF9</accession>
<dbReference type="PANTHER" id="PTHR10742:SF373">
    <property type="entry name" value="LYSINE-SPECIFIC HISTONE DEMETHYLASE 1 HOMOLOG 2"/>
    <property type="match status" value="1"/>
</dbReference>
<feature type="region of interest" description="Disordered" evidence="2">
    <location>
        <begin position="735"/>
        <end position="755"/>
    </location>
</feature>
<dbReference type="PANTHER" id="PTHR10742">
    <property type="entry name" value="FLAVIN MONOAMINE OXIDASE"/>
    <property type="match status" value="1"/>
</dbReference>
<feature type="compositionally biased region" description="Gly residues" evidence="2">
    <location>
        <begin position="98"/>
        <end position="111"/>
    </location>
</feature>
<feature type="compositionally biased region" description="Gly residues" evidence="2">
    <location>
        <begin position="396"/>
        <end position="409"/>
    </location>
</feature>
<dbReference type="Proteomes" id="UP000075714">
    <property type="component" value="Unassembled WGS sequence"/>
</dbReference>
<feature type="compositionally biased region" description="Low complexity" evidence="2">
    <location>
        <begin position="824"/>
        <end position="833"/>
    </location>
</feature>
<comment type="similarity">
    <text evidence="1">Belongs to the flavin monoamine oxidase family.</text>
</comment>
<name>A0A150GDF9_GONPE</name>
<feature type="compositionally biased region" description="Acidic residues" evidence="2">
    <location>
        <begin position="1"/>
        <end position="12"/>
    </location>
</feature>
<feature type="region of interest" description="Disordered" evidence="2">
    <location>
        <begin position="1"/>
        <end position="136"/>
    </location>
</feature>
<evidence type="ECO:0000256" key="1">
    <source>
        <dbReference type="ARBA" id="ARBA00005995"/>
    </source>
</evidence>
<dbReference type="GO" id="GO:0016491">
    <property type="term" value="F:oxidoreductase activity"/>
    <property type="evidence" value="ECO:0007669"/>
    <property type="project" value="InterPro"/>
</dbReference>
<dbReference type="InterPro" id="IPR009057">
    <property type="entry name" value="Homeodomain-like_sf"/>
</dbReference>
<reference evidence="5" key="1">
    <citation type="journal article" date="2016" name="Nat. Commun.">
        <title>The Gonium pectorale genome demonstrates co-option of cell cycle regulation during the evolution of multicellularity.</title>
        <authorList>
            <person name="Hanschen E.R."/>
            <person name="Marriage T.N."/>
            <person name="Ferris P.J."/>
            <person name="Hamaji T."/>
            <person name="Toyoda A."/>
            <person name="Fujiyama A."/>
            <person name="Neme R."/>
            <person name="Noguchi H."/>
            <person name="Minakuchi Y."/>
            <person name="Suzuki M."/>
            <person name="Kawai-Toyooka H."/>
            <person name="Smith D.R."/>
            <person name="Sparks H."/>
            <person name="Anderson J."/>
            <person name="Bakaric R."/>
            <person name="Luria V."/>
            <person name="Karger A."/>
            <person name="Kirschner M.W."/>
            <person name="Durand P.M."/>
            <person name="Michod R.E."/>
            <person name="Nozaki H."/>
            <person name="Olson B.J."/>
        </authorList>
    </citation>
    <scope>NUCLEOTIDE SEQUENCE [LARGE SCALE GENOMIC DNA]</scope>
    <source>
        <strain evidence="5">NIES-2863</strain>
    </source>
</reference>
<dbReference type="PROSITE" id="PS50934">
    <property type="entry name" value="SWIRM"/>
    <property type="match status" value="1"/>
</dbReference>
<organism evidence="4 5">
    <name type="scientific">Gonium pectorale</name>
    <name type="common">Green alga</name>
    <dbReference type="NCBI Taxonomy" id="33097"/>
    <lineage>
        <taxon>Eukaryota</taxon>
        <taxon>Viridiplantae</taxon>
        <taxon>Chlorophyta</taxon>
        <taxon>core chlorophytes</taxon>
        <taxon>Chlorophyceae</taxon>
        <taxon>CS clade</taxon>
        <taxon>Chlamydomonadales</taxon>
        <taxon>Volvocaceae</taxon>
        <taxon>Gonium</taxon>
    </lineage>
</organism>
<dbReference type="STRING" id="33097.A0A150GDF9"/>
<dbReference type="InterPro" id="IPR002937">
    <property type="entry name" value="Amino_oxidase"/>
</dbReference>
<dbReference type="InterPro" id="IPR050281">
    <property type="entry name" value="Flavin_monoamine_oxidase"/>
</dbReference>
<gene>
    <name evidence="4" type="ORF">GPECTOR_32g425</name>
</gene>
<dbReference type="EMBL" id="LSYV01000033">
    <property type="protein sequence ID" value="KXZ47813.1"/>
    <property type="molecule type" value="Genomic_DNA"/>
</dbReference>
<feature type="compositionally biased region" description="Low complexity" evidence="2">
    <location>
        <begin position="857"/>
        <end position="866"/>
    </location>
</feature>
<comment type="caution">
    <text evidence="4">The sequence shown here is derived from an EMBL/GenBank/DDBJ whole genome shotgun (WGS) entry which is preliminary data.</text>
</comment>
<sequence>MPVDLVPDDGPTDEQPSQGPDQLPDEQPPQAPEAVEEEQQQPQPGLPAVSQRPQRRRIEPQRLGDVVPHPRPQRRQQGQQEGSPEGEGGSERAHSGPTAGGEGTAAGGGDGRPPKRSRVSEERLQEDVASSVGLDPWGLGEEEEALLADVEAQRPGQPRIGRQAYLRVRNFLLTVWRINVRRHLSMEDASRAVLSQHAEVAWSFLHTYGYINFGTAATAQPGMQHAETVIVIGAGLSGLAAATQLRQLGYRVLVLEARDRPGGRVHTERMEAGGVVGWAECGGSILTGCDGNPLAVLALQGGLPLHSIAEATPLYWADGSPVDEELDRQASAGVVGCEVMGLVTDRYNEVLERCDALCQQLEPTAGELISIEAALSALWQEATAKERQQRSAAPAGEGGGGPDGAGAGDAGADEGRASLSDQLFHWHVANLEFANAAPAGELSLRHWAQDDAYELLGDHAFTTGGNGRLVQLLTRNLPIMYRCPVAEVRYSSGSGEGRDGGGVTVVAESGQVFEASAAVVTLPLGVLKADVVRFEPPLPAPKLDAIKRLGYGRLNKVSLLFPRVFWDTSVDTFAAVMKEKERRGAYYLFYCGAHTGGAAVLTALVAGSAAIAIESMTDEQAVAEVMTVLRNIFERPGGKPAATAAGRPVVPTPLQAVVTRWGSDPYSRGSYSSMALSCRGAAEYAAMAAPVAGRLFFAGEATIHKYPATMHGAFLSGLREAGRIHYAFARARHGLPPRSDPAEAGGPNDVSGPLLPAPPSGPALLAVRRLAALACGLRALFSRAEPDLEFGCFKALWGPQAPGQQQWALVQIDLGYVRSRSTTAGADAAPDGANEGGAAGGGSVVVGGRARRGGGASTSASAAARPGGHRRRALVHLPLPRAAVEALWCMRGGDDARLVALTQRFGFKLPGMGCGSDWDPTQQLEQLYSALSEKHPPGPLPPGLAAAAGATVAAVPATGAS</sequence>
<evidence type="ECO:0000256" key="2">
    <source>
        <dbReference type="SAM" id="MobiDB-lite"/>
    </source>
</evidence>
<feature type="region of interest" description="Disordered" evidence="2">
    <location>
        <begin position="823"/>
        <end position="869"/>
    </location>
</feature>
<feature type="compositionally biased region" description="Gly residues" evidence="2">
    <location>
        <begin position="834"/>
        <end position="845"/>
    </location>
</feature>
<dbReference type="Pfam" id="PF04433">
    <property type="entry name" value="SWIRM"/>
    <property type="match status" value="1"/>
</dbReference>
<evidence type="ECO:0000313" key="4">
    <source>
        <dbReference type="EMBL" id="KXZ47813.1"/>
    </source>
</evidence>
<dbReference type="AlphaFoldDB" id="A0A150GDF9"/>
<keyword evidence="5" id="KW-1185">Reference proteome</keyword>
<feature type="domain" description="SWIRM" evidence="3">
    <location>
        <begin position="125"/>
        <end position="222"/>
    </location>
</feature>
<dbReference type="Gene3D" id="3.50.50.60">
    <property type="entry name" value="FAD/NAD(P)-binding domain"/>
    <property type="match status" value="2"/>
</dbReference>
<dbReference type="InterPro" id="IPR036388">
    <property type="entry name" value="WH-like_DNA-bd_sf"/>
</dbReference>
<protein>
    <recommendedName>
        <fullName evidence="3">SWIRM domain-containing protein</fullName>
    </recommendedName>
</protein>
<dbReference type="SUPFAM" id="SSF46689">
    <property type="entry name" value="Homeodomain-like"/>
    <property type="match status" value="1"/>
</dbReference>
<dbReference type="Gene3D" id="1.10.10.10">
    <property type="entry name" value="Winged helix-like DNA-binding domain superfamily/Winged helix DNA-binding domain"/>
    <property type="match status" value="1"/>
</dbReference>
<dbReference type="InterPro" id="IPR007526">
    <property type="entry name" value="SWIRM"/>
</dbReference>
<dbReference type="Pfam" id="PF01593">
    <property type="entry name" value="Amino_oxidase"/>
    <property type="match status" value="1"/>
</dbReference>
<feature type="region of interest" description="Disordered" evidence="2">
    <location>
        <begin position="385"/>
        <end position="414"/>
    </location>
</feature>
<dbReference type="InterPro" id="IPR036188">
    <property type="entry name" value="FAD/NAD-bd_sf"/>
</dbReference>
<proteinExistence type="inferred from homology"/>
<evidence type="ECO:0000313" key="5">
    <source>
        <dbReference type="Proteomes" id="UP000075714"/>
    </source>
</evidence>
<dbReference type="OrthoDB" id="2219495at2759"/>
<dbReference type="Gene3D" id="3.90.660.10">
    <property type="match status" value="1"/>
</dbReference>
<evidence type="ECO:0000259" key="3">
    <source>
        <dbReference type="PROSITE" id="PS50934"/>
    </source>
</evidence>